<keyword evidence="1" id="KW-0812">Transmembrane</keyword>
<dbReference type="EMBL" id="MJBS01000147">
    <property type="protein sequence ID" value="OHE92454.1"/>
    <property type="molecule type" value="Genomic_DNA"/>
</dbReference>
<comment type="caution">
    <text evidence="2">The sequence shown here is derived from an EMBL/GenBank/DDBJ whole genome shotgun (WGS) entry which is preliminary data.</text>
</comment>
<name>A0A1G4ATG8_9PEZI</name>
<sequence>ASRRRCDTKTARAQQSHLLGTASGGLSTVPRTLGAVCGGAIVDGTALLLVMMMMPTLGTASDAWKPGCEHRR</sequence>
<reference evidence="2 3" key="1">
    <citation type="submission" date="2016-09" db="EMBL/GenBank/DDBJ databases">
        <authorList>
            <person name="Capua I."/>
            <person name="De Benedictis P."/>
            <person name="Joannis T."/>
            <person name="Lombin L.H."/>
            <person name="Cattoli G."/>
        </authorList>
    </citation>
    <scope>NUCLEOTIDE SEQUENCE [LARGE SCALE GENOMIC DNA]</scope>
    <source>
        <strain evidence="2 3">IMI 309357</strain>
    </source>
</reference>
<protein>
    <submittedName>
        <fullName evidence="2">Uncharacterized protein</fullName>
    </submittedName>
</protein>
<dbReference type="GeneID" id="34565376"/>
<proteinExistence type="predicted"/>
<organism evidence="2 3">
    <name type="scientific">Colletotrichum orchidophilum</name>
    <dbReference type="NCBI Taxonomy" id="1209926"/>
    <lineage>
        <taxon>Eukaryota</taxon>
        <taxon>Fungi</taxon>
        <taxon>Dikarya</taxon>
        <taxon>Ascomycota</taxon>
        <taxon>Pezizomycotina</taxon>
        <taxon>Sordariomycetes</taxon>
        <taxon>Hypocreomycetidae</taxon>
        <taxon>Glomerellales</taxon>
        <taxon>Glomerellaceae</taxon>
        <taxon>Colletotrichum</taxon>
    </lineage>
</organism>
<gene>
    <name evidence="2" type="ORF">CORC01_12245</name>
</gene>
<feature type="transmembrane region" description="Helical" evidence="1">
    <location>
        <begin position="33"/>
        <end position="54"/>
    </location>
</feature>
<evidence type="ECO:0000313" key="2">
    <source>
        <dbReference type="EMBL" id="OHE92454.1"/>
    </source>
</evidence>
<keyword evidence="1" id="KW-1133">Transmembrane helix</keyword>
<keyword evidence="1" id="KW-0472">Membrane</keyword>
<dbReference type="Proteomes" id="UP000176998">
    <property type="component" value="Unassembled WGS sequence"/>
</dbReference>
<evidence type="ECO:0000313" key="3">
    <source>
        <dbReference type="Proteomes" id="UP000176998"/>
    </source>
</evidence>
<feature type="non-terminal residue" evidence="2">
    <location>
        <position position="1"/>
    </location>
</feature>
<keyword evidence="3" id="KW-1185">Reference proteome</keyword>
<evidence type="ECO:0000256" key="1">
    <source>
        <dbReference type="SAM" id="Phobius"/>
    </source>
</evidence>
<accession>A0A1G4ATG8</accession>
<dbReference type="RefSeq" id="XP_022469623.1">
    <property type="nucleotide sequence ID" value="XM_022623866.1"/>
</dbReference>
<dbReference type="AlphaFoldDB" id="A0A1G4ATG8"/>